<dbReference type="PANTHER" id="PTHR42470:SF1">
    <property type="entry name" value="VAST DOMAIN-CONTAINING PROTEIN"/>
    <property type="match status" value="1"/>
</dbReference>
<dbReference type="PANTHER" id="PTHR42470">
    <property type="entry name" value="VAST DOMAIN-CONTAINING PROTEIN"/>
    <property type="match status" value="1"/>
</dbReference>
<dbReference type="InterPro" id="IPR057684">
    <property type="entry name" value="DUF7924"/>
</dbReference>
<dbReference type="Proteomes" id="UP000265663">
    <property type="component" value="Unassembled WGS sequence"/>
</dbReference>
<proteinExistence type="predicted"/>
<dbReference type="AlphaFoldDB" id="A0A3M7MG81"/>
<dbReference type="GO" id="GO:0016740">
    <property type="term" value="F:transferase activity"/>
    <property type="evidence" value="ECO:0007669"/>
    <property type="project" value="UniProtKB-KW"/>
</dbReference>
<name>A0A3M7MG81_9PLEO</name>
<feature type="region of interest" description="Disordered" evidence="1">
    <location>
        <begin position="47"/>
        <end position="95"/>
    </location>
</feature>
<feature type="region of interest" description="Disordered" evidence="1">
    <location>
        <begin position="206"/>
        <end position="227"/>
    </location>
</feature>
<keyword evidence="4" id="KW-1185">Reference proteome</keyword>
<evidence type="ECO:0000313" key="3">
    <source>
        <dbReference type="EMBL" id="RMZ73458.1"/>
    </source>
</evidence>
<evidence type="ECO:0000313" key="4">
    <source>
        <dbReference type="Proteomes" id="UP000265663"/>
    </source>
</evidence>
<dbReference type="OrthoDB" id="5372703at2759"/>
<feature type="region of interest" description="Disordered" evidence="1">
    <location>
        <begin position="1"/>
        <end position="32"/>
    </location>
</feature>
<sequence length="443" mass="48820">MTTLHSSHDARAASGSSLPEAARVNTQQPVPDECTSTIQHWLDTCESHLNSDTMDPPPTPQRVRMSSSRVRRASTRSDSTRSECASRTPSPSKRFTPQTYRMIAMQKAKLCIDGLSVLPETIQHKVQQILGVSSLDQVMGTPAHDSLMTTHMQTYLDDSRQLALECSLEREWLHSLYALVRSFGRDLAPNVLRFSIAAKPWNADLKPSPPGVVPTEDESGTSTPRTPQLQFSLPEFIPPSSSGFPGGIPSLPPHAPSADAYKSFDLLTPKPDIVVGLGDNTFSPTHRERLLNHQAAGSLMSDPHAADMGLRFPFLIAETKGLSANGALVAVQNQAVVSAACIFNILDTLKHLRTTSTSTIPSADPPVCFSITTEGPVHELWVHFKFEGILHMHNIRTWRITHQRDIREFTFCLAQIIKWGATDFLKEVQDMLDNISDYPVVSS</sequence>
<feature type="domain" description="DUF7924" evidence="2">
    <location>
        <begin position="263"/>
        <end position="432"/>
    </location>
</feature>
<protein>
    <submittedName>
        <fullName evidence="3">Terminal deoxynucleotidyl transferase</fullName>
    </submittedName>
</protein>
<feature type="compositionally biased region" description="Basic and acidic residues" evidence="1">
    <location>
        <begin position="1"/>
        <end position="11"/>
    </location>
</feature>
<accession>A0A3M7MG81</accession>
<keyword evidence="3" id="KW-0808">Transferase</keyword>
<evidence type="ECO:0000256" key="1">
    <source>
        <dbReference type="SAM" id="MobiDB-lite"/>
    </source>
</evidence>
<feature type="compositionally biased region" description="Polar residues" evidence="1">
    <location>
        <begin position="83"/>
        <end position="95"/>
    </location>
</feature>
<evidence type="ECO:0000259" key="2">
    <source>
        <dbReference type="Pfam" id="PF25545"/>
    </source>
</evidence>
<dbReference type="EMBL" id="KE747840">
    <property type="protein sequence ID" value="RMZ73458.1"/>
    <property type="molecule type" value="Genomic_DNA"/>
</dbReference>
<gene>
    <name evidence="3" type="ORF">GMOD_00007968</name>
</gene>
<organism evidence="3 4">
    <name type="scientific">Pyrenophora seminiperda CCB06</name>
    <dbReference type="NCBI Taxonomy" id="1302712"/>
    <lineage>
        <taxon>Eukaryota</taxon>
        <taxon>Fungi</taxon>
        <taxon>Dikarya</taxon>
        <taxon>Ascomycota</taxon>
        <taxon>Pezizomycotina</taxon>
        <taxon>Dothideomycetes</taxon>
        <taxon>Pleosporomycetidae</taxon>
        <taxon>Pleosporales</taxon>
        <taxon>Pleosporineae</taxon>
        <taxon>Pleosporaceae</taxon>
        <taxon>Pyrenophora</taxon>
    </lineage>
</organism>
<reference evidence="3 4" key="1">
    <citation type="journal article" date="2014" name="PLoS ONE">
        <title>De novo Genome Assembly of the Fungal Plant Pathogen Pyrenophora semeniperda.</title>
        <authorList>
            <person name="Soliai M.M."/>
            <person name="Meyer S.E."/>
            <person name="Udall J.A."/>
            <person name="Elzinga D.E."/>
            <person name="Hermansen R.A."/>
            <person name="Bodily P.M."/>
            <person name="Hart A.A."/>
            <person name="Coleman C.E."/>
        </authorList>
    </citation>
    <scope>NUCLEOTIDE SEQUENCE [LARGE SCALE GENOMIC DNA]</scope>
    <source>
        <strain evidence="3 4">CCB06</strain>
        <tissue evidence="3">Mycelium</tissue>
    </source>
</reference>
<dbReference type="Pfam" id="PF25545">
    <property type="entry name" value="DUF7924"/>
    <property type="match status" value="1"/>
</dbReference>